<evidence type="ECO:0000256" key="2">
    <source>
        <dbReference type="ARBA" id="ARBA00022723"/>
    </source>
</evidence>
<evidence type="ECO:0000256" key="3">
    <source>
        <dbReference type="ARBA" id="ARBA00023004"/>
    </source>
</evidence>
<keyword evidence="2" id="KW-0479">Metal-binding</keyword>
<evidence type="ECO:0000313" key="6">
    <source>
        <dbReference type="EMBL" id="MBB6479631.1"/>
    </source>
</evidence>
<proteinExistence type="predicted"/>
<dbReference type="RefSeq" id="WP_221439821.1">
    <property type="nucleotide sequence ID" value="NZ_JACHGJ010000002.1"/>
</dbReference>
<evidence type="ECO:0000259" key="5">
    <source>
        <dbReference type="PROSITE" id="PS51379"/>
    </source>
</evidence>
<keyword evidence="7" id="KW-1185">Reference proteome</keyword>
<dbReference type="EMBL" id="JACHGJ010000002">
    <property type="protein sequence ID" value="MBB6479631.1"/>
    <property type="molecule type" value="Genomic_DNA"/>
</dbReference>
<dbReference type="Proteomes" id="UP000587760">
    <property type="component" value="Unassembled WGS sequence"/>
</dbReference>
<dbReference type="PROSITE" id="PS51379">
    <property type="entry name" value="4FE4S_FER_2"/>
    <property type="match status" value="2"/>
</dbReference>
<dbReference type="GO" id="GO:0046872">
    <property type="term" value="F:metal ion binding"/>
    <property type="evidence" value="ECO:0007669"/>
    <property type="project" value="UniProtKB-KW"/>
</dbReference>
<dbReference type="GO" id="GO:0051539">
    <property type="term" value="F:4 iron, 4 sulfur cluster binding"/>
    <property type="evidence" value="ECO:0007669"/>
    <property type="project" value="UniProtKB-KW"/>
</dbReference>
<feature type="domain" description="4Fe-4S ferredoxin-type" evidence="5">
    <location>
        <begin position="6"/>
        <end position="35"/>
    </location>
</feature>
<keyword evidence="6" id="KW-0670">Pyruvate</keyword>
<comment type="caution">
    <text evidence="6">The sequence shown here is derived from an EMBL/GenBank/DDBJ whole genome shotgun (WGS) entry which is preliminary data.</text>
</comment>
<dbReference type="SUPFAM" id="SSF54862">
    <property type="entry name" value="4Fe-4S ferredoxins"/>
    <property type="match status" value="1"/>
</dbReference>
<gene>
    <name evidence="6" type="ORF">HNR50_001289</name>
</gene>
<organism evidence="6 7">
    <name type="scientific">Spirochaeta isovalerica</name>
    <dbReference type="NCBI Taxonomy" id="150"/>
    <lineage>
        <taxon>Bacteria</taxon>
        <taxon>Pseudomonadati</taxon>
        <taxon>Spirochaetota</taxon>
        <taxon>Spirochaetia</taxon>
        <taxon>Spirochaetales</taxon>
        <taxon>Spirochaetaceae</taxon>
        <taxon>Spirochaeta</taxon>
    </lineage>
</organism>
<evidence type="ECO:0000256" key="4">
    <source>
        <dbReference type="ARBA" id="ARBA00023014"/>
    </source>
</evidence>
<feature type="domain" description="4Fe-4S ferredoxin-type" evidence="5">
    <location>
        <begin position="44"/>
        <end position="73"/>
    </location>
</feature>
<dbReference type="PANTHER" id="PTHR43687:SF1">
    <property type="entry name" value="FERREDOXIN III"/>
    <property type="match status" value="1"/>
</dbReference>
<dbReference type="PANTHER" id="PTHR43687">
    <property type="entry name" value="ADENYLYLSULFATE REDUCTASE, BETA SUBUNIT"/>
    <property type="match status" value="1"/>
</dbReference>
<keyword evidence="3" id="KW-0408">Iron</keyword>
<keyword evidence="1" id="KW-0004">4Fe-4S</keyword>
<dbReference type="InterPro" id="IPR017900">
    <property type="entry name" value="4Fe4S_Fe_S_CS"/>
</dbReference>
<dbReference type="Gene3D" id="3.30.70.20">
    <property type="match status" value="1"/>
</dbReference>
<sequence>MADAKMIPMIDYGTCMACTVCVTSCPFGCLELSITDLDPYKKAYPDLLRRGSCTGCGICASECPVDAITMVPGANES</sequence>
<reference evidence="6 7" key="1">
    <citation type="submission" date="2020-08" db="EMBL/GenBank/DDBJ databases">
        <title>Genomic Encyclopedia of Type Strains, Phase IV (KMG-IV): sequencing the most valuable type-strain genomes for metagenomic binning, comparative biology and taxonomic classification.</title>
        <authorList>
            <person name="Goeker M."/>
        </authorList>
    </citation>
    <scope>NUCLEOTIDE SEQUENCE [LARGE SCALE GENOMIC DNA]</scope>
    <source>
        <strain evidence="6 7">DSM 2461</strain>
    </source>
</reference>
<dbReference type="InterPro" id="IPR050572">
    <property type="entry name" value="Fe-S_Ferredoxin"/>
</dbReference>
<evidence type="ECO:0000313" key="7">
    <source>
        <dbReference type="Proteomes" id="UP000587760"/>
    </source>
</evidence>
<protein>
    <submittedName>
        <fullName evidence="6">Pyruvate/2-oxoacid:ferredoxin oxidoreductase delta subunit</fullName>
    </submittedName>
</protein>
<evidence type="ECO:0000256" key="1">
    <source>
        <dbReference type="ARBA" id="ARBA00022485"/>
    </source>
</evidence>
<dbReference type="InterPro" id="IPR017896">
    <property type="entry name" value="4Fe4S_Fe-S-bd"/>
</dbReference>
<dbReference type="AlphaFoldDB" id="A0A841R8E1"/>
<name>A0A841R8E1_9SPIO</name>
<dbReference type="Pfam" id="PF00037">
    <property type="entry name" value="Fer4"/>
    <property type="match status" value="2"/>
</dbReference>
<accession>A0A841R8E1</accession>
<dbReference type="PROSITE" id="PS00198">
    <property type="entry name" value="4FE4S_FER_1"/>
    <property type="match status" value="1"/>
</dbReference>
<keyword evidence="4" id="KW-0411">Iron-sulfur</keyword>